<gene>
    <name evidence="1" type="primary">P0471B04.8</name>
</gene>
<dbReference type="EMBL" id="AP003261">
    <property type="protein sequence ID" value="BAD81884.1"/>
    <property type="molecule type" value="Genomic_DNA"/>
</dbReference>
<reference evidence="1" key="1">
    <citation type="journal article" date="2002" name="Nature">
        <title>The genome sequence and structure of rice chromosome 1.</title>
        <authorList>
            <person name="Sasaki T."/>
            <person name="Matsumoto T."/>
            <person name="Yamamoto K."/>
            <person name="Sakata K."/>
            <person name="Baba T."/>
            <person name="Katayose Y."/>
            <person name="Wu J."/>
            <person name="Niimura Y."/>
            <person name="Cheng Z."/>
            <person name="Nagamura Y."/>
            <person name="Antonio B.A."/>
            <person name="Kanamori H."/>
            <person name="Hosokawa S."/>
            <person name="Masukawa M."/>
            <person name="Arikawa K."/>
            <person name="Chiden Y."/>
            <person name="Hayashi M."/>
            <person name="Okamoto M."/>
            <person name="Ando T."/>
            <person name="Aoki H."/>
            <person name="Arita K."/>
            <person name="Hamada M."/>
            <person name="Harada C."/>
            <person name="Hijishita S."/>
            <person name="Honda M."/>
            <person name="Ichikawa Y."/>
            <person name="Idonuma A."/>
            <person name="Iijima M."/>
            <person name="Ikeda M."/>
            <person name="Ikeno M."/>
            <person name="Itoh S."/>
            <person name="Itoh T."/>
            <person name="Itoh Y."/>
            <person name="Itoh Y."/>
            <person name="Iwabuchi A."/>
            <person name="Kamiya K."/>
            <person name="Karasawa W."/>
            <person name="Katagiri S."/>
            <person name="Kikuta A."/>
            <person name="Kobayashi N."/>
            <person name="Kono I."/>
            <person name="Machita K."/>
            <person name="Maehara T."/>
            <person name="Mizuno H."/>
            <person name="Mizubayashi T."/>
            <person name="Mukai Y."/>
            <person name="Nagasaki H."/>
            <person name="Nakashima M."/>
            <person name="Nakama Y."/>
            <person name="Nakamichi Y."/>
            <person name="Nakamura M."/>
            <person name="Namiki N."/>
            <person name="Negishi M."/>
            <person name="Ohta I."/>
            <person name="Ono N."/>
            <person name="Saji S."/>
            <person name="Sakai K."/>
            <person name="Shibata M."/>
            <person name="Shimokawa T."/>
            <person name="Shomura A."/>
            <person name="Song J."/>
            <person name="Takazaki Y."/>
            <person name="Terasawa K."/>
            <person name="Tsuji K."/>
            <person name="Waki K."/>
            <person name="Yamagata H."/>
            <person name="Yamane H."/>
            <person name="Yoshiki S."/>
            <person name="Yoshihara R."/>
            <person name="Yukawa K."/>
            <person name="Zhong H."/>
            <person name="Iwama H."/>
            <person name="Endo T."/>
            <person name="Ito H."/>
            <person name="Hahn J.H."/>
            <person name="Kim H.I."/>
            <person name="Eun M.Y."/>
            <person name="Yano M."/>
            <person name="Jiang J."/>
            <person name="Gojobori T."/>
        </authorList>
    </citation>
    <scope>NUCLEOTIDE SEQUENCE [LARGE SCALE GENOMIC DNA]</scope>
</reference>
<evidence type="ECO:0000313" key="1">
    <source>
        <dbReference type="EMBL" id="BAD81884.1"/>
    </source>
</evidence>
<dbReference type="Proteomes" id="UP000817658">
    <property type="component" value="Chromosome 1"/>
</dbReference>
<accession>Q5N9G8</accession>
<organism evidence="1">
    <name type="scientific">Oryza sativa subsp. japonica</name>
    <name type="common">Rice</name>
    <dbReference type="NCBI Taxonomy" id="39947"/>
    <lineage>
        <taxon>Eukaryota</taxon>
        <taxon>Viridiplantae</taxon>
        <taxon>Streptophyta</taxon>
        <taxon>Embryophyta</taxon>
        <taxon>Tracheophyta</taxon>
        <taxon>Spermatophyta</taxon>
        <taxon>Magnoliopsida</taxon>
        <taxon>Liliopsida</taxon>
        <taxon>Poales</taxon>
        <taxon>Poaceae</taxon>
        <taxon>BOP clade</taxon>
        <taxon>Oryzoideae</taxon>
        <taxon>Oryzeae</taxon>
        <taxon>Oryzinae</taxon>
        <taxon>Oryza</taxon>
        <taxon>Oryza sativa</taxon>
    </lineage>
</organism>
<name>Q5N9G8_ORYSJ</name>
<protein>
    <submittedName>
        <fullName evidence="1">Uncharacterized protein</fullName>
    </submittedName>
</protein>
<dbReference type="AlphaFoldDB" id="Q5N9G8"/>
<sequence>MVKNDRSVTGLTPVTCDWTDNNAPTSHLLPAEWRAVPRVRRGTALGPAQGQAVV</sequence>
<proteinExistence type="predicted"/>